<accession>A0ABP6J1I3</accession>
<dbReference type="EMBL" id="BAAAVI010000182">
    <property type="protein sequence ID" value="GAA2916619.1"/>
    <property type="molecule type" value="Genomic_DNA"/>
</dbReference>
<name>A0ABP6J1I3_9ACTN</name>
<evidence type="ECO:0000313" key="2">
    <source>
        <dbReference type="Proteomes" id="UP001500831"/>
    </source>
</evidence>
<dbReference type="Proteomes" id="UP001500831">
    <property type="component" value="Unassembled WGS sequence"/>
</dbReference>
<comment type="caution">
    <text evidence="1">The sequence shown here is derived from an EMBL/GenBank/DDBJ whole genome shotgun (WGS) entry which is preliminary data.</text>
</comment>
<gene>
    <name evidence="1" type="ORF">GCM10010517_82000</name>
</gene>
<reference evidence="2" key="1">
    <citation type="journal article" date="2019" name="Int. J. Syst. Evol. Microbiol.">
        <title>The Global Catalogue of Microorganisms (GCM) 10K type strain sequencing project: providing services to taxonomists for standard genome sequencing and annotation.</title>
        <authorList>
            <consortium name="The Broad Institute Genomics Platform"/>
            <consortium name="The Broad Institute Genome Sequencing Center for Infectious Disease"/>
            <person name="Wu L."/>
            <person name="Ma J."/>
        </authorList>
    </citation>
    <scope>NUCLEOTIDE SEQUENCE [LARGE SCALE GENOMIC DNA]</scope>
    <source>
        <strain evidence="2">JCM 6242</strain>
    </source>
</reference>
<keyword evidence="2" id="KW-1185">Reference proteome</keyword>
<organism evidence="1 2">
    <name type="scientific">Streptosporangium fragile</name>
    <dbReference type="NCBI Taxonomy" id="46186"/>
    <lineage>
        <taxon>Bacteria</taxon>
        <taxon>Bacillati</taxon>
        <taxon>Actinomycetota</taxon>
        <taxon>Actinomycetes</taxon>
        <taxon>Streptosporangiales</taxon>
        <taxon>Streptosporangiaceae</taxon>
        <taxon>Streptosporangium</taxon>
    </lineage>
</organism>
<sequence>MIGGVPVHDRLVRPQNAVQPLRRRVKAVAAYESSHAWEADPGGSTGIVQ</sequence>
<protein>
    <submittedName>
        <fullName evidence="1">Uncharacterized protein</fullName>
    </submittedName>
</protein>
<evidence type="ECO:0000313" key="1">
    <source>
        <dbReference type="EMBL" id="GAA2916619.1"/>
    </source>
</evidence>
<proteinExistence type="predicted"/>